<proteinExistence type="predicted"/>
<feature type="transmembrane region" description="Helical" evidence="1">
    <location>
        <begin position="79"/>
        <end position="97"/>
    </location>
</feature>
<feature type="transmembrane region" description="Helical" evidence="1">
    <location>
        <begin position="53"/>
        <end position="73"/>
    </location>
</feature>
<dbReference type="AlphaFoldDB" id="A0A0K1EBH1"/>
<evidence type="ECO:0000313" key="2">
    <source>
        <dbReference type="EMBL" id="AKT38194.1"/>
    </source>
</evidence>
<dbReference type="KEGG" id="ccro:CMC5_023370"/>
<dbReference type="Proteomes" id="UP000067626">
    <property type="component" value="Chromosome"/>
</dbReference>
<name>A0A0K1EBH1_CHOCO</name>
<keyword evidence="1" id="KW-0812">Transmembrane</keyword>
<reference evidence="2 3" key="1">
    <citation type="submission" date="2015-07" db="EMBL/GenBank/DDBJ databases">
        <title>Genome analysis of myxobacterium Chondromyces crocatus Cm c5 reveals a high potential for natural compound synthesis and the genetic basis for the loss of fruiting body formation.</title>
        <authorList>
            <person name="Zaburannyi N."/>
            <person name="Bunk B."/>
            <person name="Maier J."/>
            <person name="Overmann J."/>
            <person name="Mueller R."/>
        </authorList>
    </citation>
    <scope>NUCLEOTIDE SEQUENCE [LARGE SCALE GENOMIC DNA]</scope>
    <source>
        <strain evidence="2 3">Cm c5</strain>
    </source>
</reference>
<gene>
    <name evidence="2" type="ORF">CMC5_023370</name>
</gene>
<sequence>MGTALLLTGVSLLYGALSEQTPARHPWMRLAGALLCVGGTCAFAWSHGPGAGVASALALIMAWLSLLALVVPLSPKRSWLVVEVVLAGLWLYVVGSWA</sequence>
<organism evidence="2 3">
    <name type="scientific">Chondromyces crocatus</name>
    <dbReference type="NCBI Taxonomy" id="52"/>
    <lineage>
        <taxon>Bacteria</taxon>
        <taxon>Pseudomonadati</taxon>
        <taxon>Myxococcota</taxon>
        <taxon>Polyangia</taxon>
        <taxon>Polyangiales</taxon>
        <taxon>Polyangiaceae</taxon>
        <taxon>Chondromyces</taxon>
    </lineage>
</organism>
<dbReference type="RefSeq" id="WP_050430462.1">
    <property type="nucleotide sequence ID" value="NZ_CP012159.1"/>
</dbReference>
<protein>
    <recommendedName>
        <fullName evidence="4">DUF3325 domain-containing protein</fullName>
    </recommendedName>
</protein>
<dbReference type="STRING" id="52.CMC5_023370"/>
<feature type="transmembrane region" description="Helical" evidence="1">
    <location>
        <begin position="28"/>
        <end position="46"/>
    </location>
</feature>
<dbReference type="EMBL" id="CP012159">
    <property type="protein sequence ID" value="AKT38194.1"/>
    <property type="molecule type" value="Genomic_DNA"/>
</dbReference>
<evidence type="ECO:0000313" key="3">
    <source>
        <dbReference type="Proteomes" id="UP000067626"/>
    </source>
</evidence>
<keyword evidence="1" id="KW-0472">Membrane</keyword>
<evidence type="ECO:0008006" key="4">
    <source>
        <dbReference type="Google" id="ProtNLM"/>
    </source>
</evidence>
<accession>A0A0K1EBH1</accession>
<evidence type="ECO:0000256" key="1">
    <source>
        <dbReference type="SAM" id="Phobius"/>
    </source>
</evidence>
<keyword evidence="3" id="KW-1185">Reference proteome</keyword>
<keyword evidence="1" id="KW-1133">Transmembrane helix</keyword>